<accession>A0A0P0VUA4</accession>
<dbReference type="AlphaFoldDB" id="A0A0P0VUA4"/>
<reference evidence="2" key="1">
    <citation type="journal article" date="2005" name="Nature">
        <title>The map-based sequence of the rice genome.</title>
        <authorList>
            <consortium name="International rice genome sequencing project (IRGSP)"/>
            <person name="Matsumoto T."/>
            <person name="Wu J."/>
            <person name="Kanamori H."/>
            <person name="Katayose Y."/>
            <person name="Fujisawa M."/>
            <person name="Namiki N."/>
            <person name="Mizuno H."/>
            <person name="Yamamoto K."/>
            <person name="Antonio B.A."/>
            <person name="Baba T."/>
            <person name="Sakata K."/>
            <person name="Nagamura Y."/>
            <person name="Aoki H."/>
            <person name="Arikawa K."/>
            <person name="Arita K."/>
            <person name="Bito T."/>
            <person name="Chiden Y."/>
            <person name="Fujitsuka N."/>
            <person name="Fukunaka R."/>
            <person name="Hamada M."/>
            <person name="Harada C."/>
            <person name="Hayashi A."/>
            <person name="Hijishita S."/>
            <person name="Honda M."/>
            <person name="Hosokawa S."/>
            <person name="Ichikawa Y."/>
            <person name="Idonuma A."/>
            <person name="Iijima M."/>
            <person name="Ikeda M."/>
            <person name="Ikeno M."/>
            <person name="Ito K."/>
            <person name="Ito S."/>
            <person name="Ito T."/>
            <person name="Ito Y."/>
            <person name="Ito Y."/>
            <person name="Iwabuchi A."/>
            <person name="Kamiya K."/>
            <person name="Karasawa W."/>
            <person name="Kurita K."/>
            <person name="Katagiri S."/>
            <person name="Kikuta A."/>
            <person name="Kobayashi H."/>
            <person name="Kobayashi N."/>
            <person name="Machita K."/>
            <person name="Maehara T."/>
            <person name="Masukawa M."/>
            <person name="Mizubayashi T."/>
            <person name="Mukai Y."/>
            <person name="Nagasaki H."/>
            <person name="Nagata Y."/>
            <person name="Naito S."/>
            <person name="Nakashima M."/>
            <person name="Nakama Y."/>
            <person name="Nakamichi Y."/>
            <person name="Nakamura M."/>
            <person name="Meguro A."/>
            <person name="Negishi M."/>
            <person name="Ohta I."/>
            <person name="Ohta T."/>
            <person name="Okamoto M."/>
            <person name="Ono N."/>
            <person name="Saji S."/>
            <person name="Sakaguchi M."/>
            <person name="Sakai K."/>
            <person name="Shibata M."/>
            <person name="Shimokawa T."/>
            <person name="Song J."/>
            <person name="Takazaki Y."/>
            <person name="Terasawa K."/>
            <person name="Tsugane M."/>
            <person name="Tsuji K."/>
            <person name="Ueda S."/>
            <person name="Waki K."/>
            <person name="Yamagata H."/>
            <person name="Yamamoto M."/>
            <person name="Yamamoto S."/>
            <person name="Yamane H."/>
            <person name="Yoshiki S."/>
            <person name="Yoshihara R."/>
            <person name="Yukawa K."/>
            <person name="Zhong H."/>
            <person name="Yano M."/>
            <person name="Yuan Q."/>
            <person name="Ouyang S."/>
            <person name="Liu J."/>
            <person name="Jones K.M."/>
            <person name="Gansberger K."/>
            <person name="Moffat K."/>
            <person name="Hill J."/>
            <person name="Bera J."/>
            <person name="Fadrosh D."/>
            <person name="Jin S."/>
            <person name="Johri S."/>
            <person name="Kim M."/>
            <person name="Overton L."/>
            <person name="Reardon M."/>
            <person name="Tsitrin T."/>
            <person name="Vuong H."/>
            <person name="Weaver B."/>
            <person name="Ciecko A."/>
            <person name="Tallon L."/>
            <person name="Jackson J."/>
            <person name="Pai G."/>
            <person name="Aken S.V."/>
            <person name="Utterback T."/>
            <person name="Reidmuller S."/>
            <person name="Feldblyum T."/>
            <person name="Hsiao J."/>
            <person name="Zismann V."/>
            <person name="Iobst S."/>
            <person name="de Vazeille A.R."/>
            <person name="Buell C.R."/>
            <person name="Ying K."/>
            <person name="Li Y."/>
            <person name="Lu T."/>
            <person name="Huang Y."/>
            <person name="Zhao Q."/>
            <person name="Feng Q."/>
            <person name="Zhang L."/>
            <person name="Zhu J."/>
            <person name="Weng Q."/>
            <person name="Mu J."/>
            <person name="Lu Y."/>
            <person name="Fan D."/>
            <person name="Liu Y."/>
            <person name="Guan J."/>
            <person name="Zhang Y."/>
            <person name="Yu S."/>
            <person name="Liu X."/>
            <person name="Zhang Y."/>
            <person name="Hong G."/>
            <person name="Han B."/>
            <person name="Choisne N."/>
            <person name="Demange N."/>
            <person name="Orjeda G."/>
            <person name="Samain S."/>
            <person name="Cattolico L."/>
            <person name="Pelletier E."/>
            <person name="Couloux A."/>
            <person name="Segurens B."/>
            <person name="Wincker P."/>
            <person name="D'Hont A."/>
            <person name="Scarpelli C."/>
            <person name="Weissenbach J."/>
            <person name="Salanoubat M."/>
            <person name="Quetier F."/>
            <person name="Yu Y."/>
            <person name="Kim H.R."/>
            <person name="Rambo T."/>
            <person name="Currie J."/>
            <person name="Collura K."/>
            <person name="Luo M."/>
            <person name="Yang T."/>
            <person name="Ammiraju J.S.S."/>
            <person name="Engler F."/>
            <person name="Soderlund C."/>
            <person name="Wing R.A."/>
            <person name="Palmer L.E."/>
            <person name="de la Bastide M."/>
            <person name="Spiegel L."/>
            <person name="Nascimento L."/>
            <person name="Zutavern T."/>
            <person name="O'Shaughnessy A."/>
            <person name="Dike S."/>
            <person name="Dedhia N."/>
            <person name="Preston R."/>
            <person name="Balija V."/>
            <person name="McCombie W.R."/>
            <person name="Chow T."/>
            <person name="Chen H."/>
            <person name="Chung M."/>
            <person name="Chen C."/>
            <person name="Shaw J."/>
            <person name="Wu H."/>
            <person name="Hsiao K."/>
            <person name="Chao Y."/>
            <person name="Chu M."/>
            <person name="Cheng C."/>
            <person name="Hour A."/>
            <person name="Lee P."/>
            <person name="Lin S."/>
            <person name="Lin Y."/>
            <person name="Liou J."/>
            <person name="Liu S."/>
            <person name="Hsing Y."/>
            <person name="Raghuvanshi S."/>
            <person name="Mohanty A."/>
            <person name="Bharti A.K."/>
            <person name="Gaur A."/>
            <person name="Gupta V."/>
            <person name="Kumar D."/>
            <person name="Ravi V."/>
            <person name="Vij S."/>
            <person name="Kapur A."/>
            <person name="Khurana P."/>
            <person name="Khurana P."/>
            <person name="Khurana J.P."/>
            <person name="Tyagi A.K."/>
            <person name="Gaikwad K."/>
            <person name="Singh A."/>
            <person name="Dalal V."/>
            <person name="Srivastava S."/>
            <person name="Dixit A."/>
            <person name="Pal A.K."/>
            <person name="Ghazi I.A."/>
            <person name="Yadav M."/>
            <person name="Pandit A."/>
            <person name="Bhargava A."/>
            <person name="Sureshbabu K."/>
            <person name="Batra K."/>
            <person name="Sharma T.R."/>
            <person name="Mohapatra T."/>
            <person name="Singh N.K."/>
            <person name="Messing J."/>
            <person name="Nelson A.B."/>
            <person name="Fuks G."/>
            <person name="Kavchok S."/>
            <person name="Keizer G."/>
            <person name="Linton E."/>
            <person name="Llaca V."/>
            <person name="Song R."/>
            <person name="Tanyolac B."/>
            <person name="Young S."/>
            <person name="Ho-Il K."/>
            <person name="Hahn J.H."/>
            <person name="Sangsakoo G."/>
            <person name="Vanavichit A."/>
            <person name="de Mattos Luiz.A.T."/>
            <person name="Zimmer P.D."/>
            <person name="Malone G."/>
            <person name="Dellagostin O."/>
            <person name="de Oliveira A.C."/>
            <person name="Bevan M."/>
            <person name="Bancroft I."/>
            <person name="Minx P."/>
            <person name="Cordum H."/>
            <person name="Wilson R."/>
            <person name="Cheng Z."/>
            <person name="Jin W."/>
            <person name="Jiang J."/>
            <person name="Leong S.A."/>
            <person name="Iwama H."/>
            <person name="Gojobori T."/>
            <person name="Itoh T."/>
            <person name="Niimura Y."/>
            <person name="Fujii Y."/>
            <person name="Habara T."/>
            <person name="Sakai H."/>
            <person name="Sato Y."/>
            <person name="Wilson G."/>
            <person name="Kumar K."/>
            <person name="McCouch S."/>
            <person name="Juretic N."/>
            <person name="Hoen D."/>
            <person name="Wright S."/>
            <person name="Bruskiewich R."/>
            <person name="Bureau T."/>
            <person name="Miyao A."/>
            <person name="Hirochika H."/>
            <person name="Nishikawa T."/>
            <person name="Kadowaki K."/>
            <person name="Sugiura M."/>
            <person name="Burr B."/>
            <person name="Sasaki T."/>
        </authorList>
    </citation>
    <scope>NUCLEOTIDE SEQUENCE [LARGE SCALE GENOMIC DNA]</scope>
    <source>
        <strain evidence="2">cv. Nipponbare</strain>
    </source>
</reference>
<dbReference type="PaxDb" id="39947-A0A0P0VUA4"/>
<reference evidence="1 2" key="2">
    <citation type="journal article" date="2013" name="Plant Cell Physiol.">
        <title>Rice Annotation Project Database (RAP-DB): an integrative and interactive database for rice genomics.</title>
        <authorList>
            <person name="Sakai H."/>
            <person name="Lee S.S."/>
            <person name="Tanaka T."/>
            <person name="Numa H."/>
            <person name="Kim J."/>
            <person name="Kawahara Y."/>
            <person name="Wakimoto H."/>
            <person name="Yang C.C."/>
            <person name="Iwamoto M."/>
            <person name="Abe T."/>
            <person name="Yamada Y."/>
            <person name="Muto A."/>
            <person name="Inokuchi H."/>
            <person name="Ikemura T."/>
            <person name="Matsumoto T."/>
            <person name="Sasaki T."/>
            <person name="Itoh T."/>
        </authorList>
    </citation>
    <scope>NUCLEOTIDE SEQUENCE [LARGE SCALE GENOMIC DNA]</scope>
    <source>
        <strain evidence="2">cv. Nipponbare</strain>
    </source>
</reference>
<evidence type="ECO:0000313" key="1">
    <source>
        <dbReference type="EMBL" id="BAS82760.1"/>
    </source>
</evidence>
<organism evidence="1 2">
    <name type="scientific">Oryza sativa subsp. japonica</name>
    <name type="common">Rice</name>
    <dbReference type="NCBI Taxonomy" id="39947"/>
    <lineage>
        <taxon>Eukaryota</taxon>
        <taxon>Viridiplantae</taxon>
        <taxon>Streptophyta</taxon>
        <taxon>Embryophyta</taxon>
        <taxon>Tracheophyta</taxon>
        <taxon>Spermatophyta</taxon>
        <taxon>Magnoliopsida</taxon>
        <taxon>Liliopsida</taxon>
        <taxon>Poales</taxon>
        <taxon>Poaceae</taxon>
        <taxon>BOP clade</taxon>
        <taxon>Oryzoideae</taxon>
        <taxon>Oryzeae</taxon>
        <taxon>Oryzinae</taxon>
        <taxon>Oryza</taxon>
        <taxon>Oryza sativa</taxon>
    </lineage>
</organism>
<dbReference type="Gramene" id="Os03t0195400-01">
    <property type="protein sequence ID" value="Os03t0195400-01"/>
    <property type="gene ID" value="Os03g0195400"/>
</dbReference>
<dbReference type="EMBL" id="AP014959">
    <property type="protein sequence ID" value="BAS82760.1"/>
    <property type="molecule type" value="Genomic_DNA"/>
</dbReference>
<evidence type="ECO:0000313" key="2">
    <source>
        <dbReference type="Proteomes" id="UP000059680"/>
    </source>
</evidence>
<sequence>MLWICGVKHLTTADSAIIAYIICRQGWRHFSVISPLPCVCYRSEFLLSTYQLLCCCYSKVYLICSLKVNGGQS</sequence>
<keyword evidence="2" id="KW-1185">Reference proteome</keyword>
<name>A0A0P0VUA4_ORYSJ</name>
<gene>
    <name evidence="1" type="ordered locus">Os03g0195400</name>
    <name evidence="1" type="ORF">OSNPB_030195400</name>
</gene>
<protein>
    <submittedName>
        <fullName evidence="1">Os03g0195400 protein</fullName>
    </submittedName>
</protein>
<dbReference type="InParanoid" id="A0A0P0VUA4"/>
<dbReference type="Proteomes" id="UP000059680">
    <property type="component" value="Chromosome 3"/>
</dbReference>
<reference evidence="1 2" key="3">
    <citation type="journal article" date="2013" name="Rice">
        <title>Improvement of the Oryza sativa Nipponbare reference genome using next generation sequence and optical map data.</title>
        <authorList>
            <person name="Kawahara Y."/>
            <person name="de la Bastide M."/>
            <person name="Hamilton J.P."/>
            <person name="Kanamori H."/>
            <person name="McCombie W.R."/>
            <person name="Ouyang S."/>
            <person name="Schwartz D.C."/>
            <person name="Tanaka T."/>
            <person name="Wu J."/>
            <person name="Zhou S."/>
            <person name="Childs K.L."/>
            <person name="Davidson R.M."/>
            <person name="Lin H."/>
            <person name="Quesada-Ocampo L."/>
            <person name="Vaillancourt B."/>
            <person name="Sakai H."/>
            <person name="Lee S.S."/>
            <person name="Kim J."/>
            <person name="Numa H."/>
            <person name="Itoh T."/>
            <person name="Buell C.R."/>
            <person name="Matsumoto T."/>
        </authorList>
    </citation>
    <scope>NUCLEOTIDE SEQUENCE [LARGE SCALE GENOMIC DNA]</scope>
    <source>
        <strain evidence="2">cv. Nipponbare</strain>
    </source>
</reference>
<proteinExistence type="predicted"/>